<dbReference type="EMBL" id="JBHTMK010000004">
    <property type="protein sequence ID" value="MFD1364261.1"/>
    <property type="molecule type" value="Genomic_DNA"/>
</dbReference>
<sequence length="290" mass="28935">MDVFVTGASGYIGSAVTRALVARGHSVRGLARSDTAEKLVREAGAEPVRGGLADAPVLAAAAAAGDAVVHTAAGSGDDRPATDAAAVRAMLAAMTAGAFIATSGAPRARSSREPVVEHDTADPSGPLAWLADAEDRVLTAARVRGAVVRPPIVYGRGGGPVAGLVDRARADGVARYVGDGQNRWSAVHVDDLAEAYALILETGATGVFHCADAVPVTMADLVTAIGAAAGVPVASWALAEALAVHGPLAGHLAVDAALDAGRLRGLGWTSRTGDGSGGICGHLVPNERSL</sequence>
<protein>
    <submittedName>
        <fullName evidence="2">NAD-dependent epimerase/dehydratase family protein</fullName>
    </submittedName>
</protein>
<dbReference type="Proteomes" id="UP001597183">
    <property type="component" value="Unassembled WGS sequence"/>
</dbReference>
<dbReference type="RefSeq" id="WP_317793823.1">
    <property type="nucleotide sequence ID" value="NZ_AP028461.1"/>
</dbReference>
<organism evidence="2 3">
    <name type="scientific">Actinoplanes sichuanensis</name>
    <dbReference type="NCBI Taxonomy" id="512349"/>
    <lineage>
        <taxon>Bacteria</taxon>
        <taxon>Bacillati</taxon>
        <taxon>Actinomycetota</taxon>
        <taxon>Actinomycetes</taxon>
        <taxon>Micromonosporales</taxon>
        <taxon>Micromonosporaceae</taxon>
        <taxon>Actinoplanes</taxon>
    </lineage>
</organism>
<dbReference type="InterPro" id="IPR001509">
    <property type="entry name" value="Epimerase_deHydtase"/>
</dbReference>
<gene>
    <name evidence="2" type="ORF">ACFQ5G_02765</name>
</gene>
<feature type="domain" description="NAD-dependent epimerase/dehydratase" evidence="1">
    <location>
        <begin position="142"/>
        <end position="205"/>
    </location>
</feature>
<accession>A0ABW4A0N2</accession>
<evidence type="ECO:0000313" key="2">
    <source>
        <dbReference type="EMBL" id="MFD1364261.1"/>
    </source>
</evidence>
<name>A0ABW4A0N2_9ACTN</name>
<evidence type="ECO:0000313" key="3">
    <source>
        <dbReference type="Proteomes" id="UP001597183"/>
    </source>
</evidence>
<reference evidence="3" key="1">
    <citation type="journal article" date="2019" name="Int. J. Syst. Evol. Microbiol.">
        <title>The Global Catalogue of Microorganisms (GCM) 10K type strain sequencing project: providing services to taxonomists for standard genome sequencing and annotation.</title>
        <authorList>
            <consortium name="The Broad Institute Genomics Platform"/>
            <consortium name="The Broad Institute Genome Sequencing Center for Infectious Disease"/>
            <person name="Wu L."/>
            <person name="Ma J."/>
        </authorList>
    </citation>
    <scope>NUCLEOTIDE SEQUENCE [LARGE SCALE GENOMIC DNA]</scope>
    <source>
        <strain evidence="3">CCM 7526</strain>
    </source>
</reference>
<dbReference type="SUPFAM" id="SSF51735">
    <property type="entry name" value="NAD(P)-binding Rossmann-fold domains"/>
    <property type="match status" value="1"/>
</dbReference>
<proteinExistence type="predicted"/>
<evidence type="ECO:0000259" key="1">
    <source>
        <dbReference type="Pfam" id="PF01370"/>
    </source>
</evidence>
<dbReference type="InterPro" id="IPR051783">
    <property type="entry name" value="NAD(P)-dependent_oxidoreduct"/>
</dbReference>
<dbReference type="Pfam" id="PF01370">
    <property type="entry name" value="Epimerase"/>
    <property type="match status" value="2"/>
</dbReference>
<comment type="caution">
    <text evidence="2">The sequence shown here is derived from an EMBL/GenBank/DDBJ whole genome shotgun (WGS) entry which is preliminary data.</text>
</comment>
<dbReference type="PANTHER" id="PTHR48079">
    <property type="entry name" value="PROTEIN YEEZ"/>
    <property type="match status" value="1"/>
</dbReference>
<keyword evidence="3" id="KW-1185">Reference proteome</keyword>
<dbReference type="PANTHER" id="PTHR48079:SF6">
    <property type="entry name" value="NAD(P)-BINDING DOMAIN-CONTAINING PROTEIN-RELATED"/>
    <property type="match status" value="1"/>
</dbReference>
<feature type="domain" description="NAD-dependent epimerase/dehydratase" evidence="1">
    <location>
        <begin position="3"/>
        <end position="86"/>
    </location>
</feature>
<dbReference type="Gene3D" id="3.40.50.720">
    <property type="entry name" value="NAD(P)-binding Rossmann-like Domain"/>
    <property type="match status" value="1"/>
</dbReference>
<dbReference type="InterPro" id="IPR036291">
    <property type="entry name" value="NAD(P)-bd_dom_sf"/>
</dbReference>